<dbReference type="InterPro" id="IPR036388">
    <property type="entry name" value="WH-like_DNA-bd_sf"/>
</dbReference>
<gene>
    <name evidence="5" type="ORF">CA264_09770</name>
</gene>
<protein>
    <submittedName>
        <fullName evidence="5">Transcriptional regulator</fullName>
    </submittedName>
</protein>
<dbReference type="Gene3D" id="1.10.10.10">
    <property type="entry name" value="Winged helix-like DNA-binding domain superfamily/Winged helix DNA-binding domain"/>
    <property type="match status" value="1"/>
</dbReference>
<evidence type="ECO:0000259" key="4">
    <source>
        <dbReference type="PROSITE" id="PS51118"/>
    </source>
</evidence>
<sequence length="116" mass="13417">MERKVEPIKECGQTIMAIHDVMDLLNGKWKVSIIACLCFEKMRYSDLLREVRGISGKMLARDLKELEMNQLITRTVLNTQPVTVEYEITEYGSTLKNLTSTIAEWGLAHRKRIMDN</sequence>
<keyword evidence="6" id="KW-1185">Reference proteome</keyword>
<keyword evidence="1" id="KW-0805">Transcription regulation</keyword>
<dbReference type="RefSeq" id="WP_025606742.1">
    <property type="nucleotide sequence ID" value="NZ_CP021235.1"/>
</dbReference>
<evidence type="ECO:0000313" key="5">
    <source>
        <dbReference type="EMBL" id="ARS35703.1"/>
    </source>
</evidence>
<dbReference type="InterPro" id="IPR036390">
    <property type="entry name" value="WH_DNA-bd_sf"/>
</dbReference>
<dbReference type="GO" id="GO:0003677">
    <property type="term" value="F:DNA binding"/>
    <property type="evidence" value="ECO:0007669"/>
    <property type="project" value="UniProtKB-KW"/>
</dbReference>
<keyword evidence="2" id="KW-0238">DNA-binding</keyword>
<dbReference type="Pfam" id="PF01638">
    <property type="entry name" value="HxlR"/>
    <property type="match status" value="1"/>
</dbReference>
<evidence type="ECO:0000256" key="3">
    <source>
        <dbReference type="ARBA" id="ARBA00023163"/>
    </source>
</evidence>
<dbReference type="PANTHER" id="PTHR33204">
    <property type="entry name" value="TRANSCRIPTIONAL REGULATOR, MARR FAMILY"/>
    <property type="match status" value="1"/>
</dbReference>
<dbReference type="Proteomes" id="UP000266292">
    <property type="component" value="Chromosome"/>
</dbReference>
<dbReference type="PANTHER" id="PTHR33204:SF29">
    <property type="entry name" value="TRANSCRIPTIONAL REGULATOR"/>
    <property type="match status" value="1"/>
</dbReference>
<name>A0A1X9YS76_9BACT</name>
<evidence type="ECO:0000256" key="1">
    <source>
        <dbReference type="ARBA" id="ARBA00023015"/>
    </source>
</evidence>
<evidence type="ECO:0000256" key="2">
    <source>
        <dbReference type="ARBA" id="ARBA00023125"/>
    </source>
</evidence>
<reference evidence="6" key="1">
    <citation type="submission" date="2017-05" db="EMBL/GenBank/DDBJ databases">
        <authorList>
            <person name="Ray J."/>
            <person name="Price M."/>
            <person name="Deutschbauer A."/>
        </authorList>
    </citation>
    <scope>NUCLEOTIDE SEQUENCE [LARGE SCALE GENOMIC DNA]</scope>
    <source>
        <strain evidence="6">DSM 19842</strain>
    </source>
</reference>
<organism evidence="5 6">
    <name type="scientific">Pontibacter actiniarum</name>
    <dbReference type="NCBI Taxonomy" id="323450"/>
    <lineage>
        <taxon>Bacteria</taxon>
        <taxon>Pseudomonadati</taxon>
        <taxon>Bacteroidota</taxon>
        <taxon>Cytophagia</taxon>
        <taxon>Cytophagales</taxon>
        <taxon>Hymenobacteraceae</taxon>
        <taxon>Pontibacter</taxon>
    </lineage>
</organism>
<dbReference type="EMBL" id="CP021235">
    <property type="protein sequence ID" value="ARS35703.1"/>
    <property type="molecule type" value="Genomic_DNA"/>
</dbReference>
<dbReference type="OrthoDB" id="769662at2"/>
<accession>A0A1X9YS76</accession>
<feature type="domain" description="HTH hxlR-type" evidence="4">
    <location>
        <begin position="11"/>
        <end position="114"/>
    </location>
</feature>
<dbReference type="InterPro" id="IPR002577">
    <property type="entry name" value="HTH_HxlR"/>
</dbReference>
<evidence type="ECO:0000313" key="6">
    <source>
        <dbReference type="Proteomes" id="UP000266292"/>
    </source>
</evidence>
<keyword evidence="3" id="KW-0804">Transcription</keyword>
<dbReference type="AlphaFoldDB" id="A0A1X9YS76"/>
<dbReference type="PROSITE" id="PS51118">
    <property type="entry name" value="HTH_HXLR"/>
    <property type="match status" value="1"/>
</dbReference>
<dbReference type="KEGG" id="pact:CA264_09770"/>
<proteinExistence type="predicted"/>
<dbReference type="SUPFAM" id="SSF46785">
    <property type="entry name" value="Winged helix' DNA-binding domain"/>
    <property type="match status" value="1"/>
</dbReference>